<dbReference type="Gene3D" id="1.10.10.10">
    <property type="entry name" value="Winged helix-like DNA-binding domain superfamily/Winged helix DNA-binding domain"/>
    <property type="match status" value="1"/>
</dbReference>
<dbReference type="PANTHER" id="PTHR18964:SF149">
    <property type="entry name" value="BIFUNCTIONAL UDP-N-ACETYLGLUCOSAMINE 2-EPIMERASE_N-ACETYLMANNOSAMINE KINASE"/>
    <property type="match status" value="1"/>
</dbReference>
<dbReference type="SUPFAM" id="SSF53067">
    <property type="entry name" value="Actin-like ATPase domain"/>
    <property type="match status" value="1"/>
</dbReference>
<evidence type="ECO:0008006" key="4">
    <source>
        <dbReference type="Google" id="ProtNLM"/>
    </source>
</evidence>
<reference evidence="2 3" key="1">
    <citation type="submission" date="2017-09" db="EMBL/GenBank/DDBJ databases">
        <title>Depth-based differentiation of microbial function through sediment-hosted aquifers and enrichment of novel symbionts in the deep terrestrial subsurface.</title>
        <authorList>
            <person name="Probst A.J."/>
            <person name="Ladd B."/>
            <person name="Jarett J.K."/>
            <person name="Geller-Mcgrath D.E."/>
            <person name="Sieber C.M."/>
            <person name="Emerson J.B."/>
            <person name="Anantharaman K."/>
            <person name="Thomas B.C."/>
            <person name="Malmstrom R."/>
            <person name="Stieglmeier M."/>
            <person name="Klingl A."/>
            <person name="Woyke T."/>
            <person name="Ryan C.M."/>
            <person name="Banfield J.F."/>
        </authorList>
    </citation>
    <scope>NUCLEOTIDE SEQUENCE [LARGE SCALE GENOMIC DNA]</scope>
    <source>
        <strain evidence="2">CG12_big_fil_rev_8_21_14_0_65_43_15</strain>
    </source>
</reference>
<name>A0A2J0LDE0_9BACT</name>
<organism evidence="2 3">
    <name type="scientific">Candidatus Taenaricola geysiri</name>
    <dbReference type="NCBI Taxonomy" id="1974752"/>
    <lineage>
        <taxon>Bacteria</taxon>
        <taxon>Pseudomonadati</taxon>
        <taxon>Candidatus Omnitrophota</taxon>
        <taxon>Candidatus Taenaricola</taxon>
    </lineage>
</organism>
<dbReference type="PANTHER" id="PTHR18964">
    <property type="entry name" value="ROK (REPRESSOR, ORF, KINASE) FAMILY"/>
    <property type="match status" value="1"/>
</dbReference>
<evidence type="ECO:0000313" key="2">
    <source>
        <dbReference type="EMBL" id="PIW65862.1"/>
    </source>
</evidence>
<comment type="caution">
    <text evidence="2">The sequence shown here is derived from an EMBL/GenBank/DDBJ whole genome shotgun (WGS) entry which is preliminary data.</text>
</comment>
<dbReference type="InterPro" id="IPR043129">
    <property type="entry name" value="ATPase_NBD"/>
</dbReference>
<dbReference type="Proteomes" id="UP000231267">
    <property type="component" value="Unassembled WGS sequence"/>
</dbReference>
<dbReference type="Pfam" id="PF00480">
    <property type="entry name" value="ROK"/>
    <property type="match status" value="2"/>
</dbReference>
<dbReference type="InterPro" id="IPR036388">
    <property type="entry name" value="WH-like_DNA-bd_sf"/>
</dbReference>
<accession>A0A2J0LDE0</accession>
<protein>
    <recommendedName>
        <fullName evidence="4">HTH marR-type domain-containing protein</fullName>
    </recommendedName>
</protein>
<dbReference type="InterPro" id="IPR000600">
    <property type="entry name" value="ROK"/>
</dbReference>
<gene>
    <name evidence="2" type="ORF">COW11_06415</name>
</gene>
<dbReference type="EMBL" id="PFGP01000139">
    <property type="protein sequence ID" value="PIW65862.1"/>
    <property type="molecule type" value="Genomic_DNA"/>
</dbReference>
<proteinExistence type="inferred from homology"/>
<evidence type="ECO:0000313" key="3">
    <source>
        <dbReference type="Proteomes" id="UP000231267"/>
    </source>
</evidence>
<dbReference type="AlphaFoldDB" id="A0A2J0LDE0"/>
<dbReference type="InterPro" id="IPR036390">
    <property type="entry name" value="WH_DNA-bd_sf"/>
</dbReference>
<dbReference type="SUPFAM" id="SSF46785">
    <property type="entry name" value="Winged helix' DNA-binding domain"/>
    <property type="match status" value="1"/>
</dbReference>
<sequence>MRYNMRNLESEGEILTDKERKNLAILETVKRSGPISKADVSKITKLNIVTVSNYVNDFVEKGLILERGLDVSSGGRRPTMIELNPKAYYVIGIDLAVNRIIGVLTDLDAKVIAKEKAPRPKDNAEAVINTIVDIISKLIKVPDIDSKKINGICIGASGVIDREAGTVRCTEGIASIYVPVNTLLDQKFGIPAMMEHDATAAAYGEWSVGLGTDARVMLYMYSGVGCGIIINGEIYRGVSGTAGEVSLKELLDYSSNWAQNSIMLKPWDLSLGMPDEAKEAFSKQADSRIFKEVNSDLTKITTDVIFKSAKENDRLAIELLEKAGERLGVRISFLVNLLNPGVVVIGGGIEAAGPPLIDAIKRMIKTCCFEEMAEAVKIIPARLGEDSVAIGAASLVVRKVFAQA</sequence>
<evidence type="ECO:0000256" key="1">
    <source>
        <dbReference type="ARBA" id="ARBA00006479"/>
    </source>
</evidence>
<comment type="similarity">
    <text evidence="1">Belongs to the ROK (NagC/XylR) family.</text>
</comment>
<dbReference type="Gene3D" id="3.30.420.40">
    <property type="match status" value="2"/>
</dbReference>